<dbReference type="AlphaFoldDB" id="A0A163JL89"/>
<name>A0A163JL89_ABSGL</name>
<accession>A0A163JL89</accession>
<gene>
    <name evidence="1" type="primary">ABSGL_05819.1 scaffold 7482</name>
</gene>
<dbReference type="OrthoDB" id="2287221at2759"/>
<keyword evidence="2" id="KW-1185">Reference proteome</keyword>
<protein>
    <submittedName>
        <fullName evidence="1">Uncharacterized protein</fullName>
    </submittedName>
</protein>
<evidence type="ECO:0000313" key="2">
    <source>
        <dbReference type="Proteomes" id="UP000078561"/>
    </source>
</evidence>
<proteinExistence type="predicted"/>
<dbReference type="EMBL" id="LT553140">
    <property type="protein sequence ID" value="SAM00144.1"/>
    <property type="molecule type" value="Genomic_DNA"/>
</dbReference>
<evidence type="ECO:0000313" key="1">
    <source>
        <dbReference type="EMBL" id="SAM00144.1"/>
    </source>
</evidence>
<dbReference type="InParanoid" id="A0A163JL89"/>
<dbReference type="Proteomes" id="UP000078561">
    <property type="component" value="Unassembled WGS sequence"/>
</dbReference>
<organism evidence="1">
    <name type="scientific">Absidia glauca</name>
    <name type="common">Pin mould</name>
    <dbReference type="NCBI Taxonomy" id="4829"/>
    <lineage>
        <taxon>Eukaryota</taxon>
        <taxon>Fungi</taxon>
        <taxon>Fungi incertae sedis</taxon>
        <taxon>Mucoromycota</taxon>
        <taxon>Mucoromycotina</taxon>
        <taxon>Mucoromycetes</taxon>
        <taxon>Mucorales</taxon>
        <taxon>Cunninghamellaceae</taxon>
        <taxon>Absidia</taxon>
    </lineage>
</organism>
<reference evidence="1" key="1">
    <citation type="submission" date="2016-04" db="EMBL/GenBank/DDBJ databases">
        <authorList>
            <person name="Evans L.H."/>
            <person name="Alamgir A."/>
            <person name="Owens N."/>
            <person name="Weber N.D."/>
            <person name="Virtaneva K."/>
            <person name="Barbian K."/>
            <person name="Babar A."/>
            <person name="Rosenke K."/>
        </authorList>
    </citation>
    <scope>NUCLEOTIDE SEQUENCE [LARGE SCALE GENOMIC DNA]</scope>
    <source>
        <strain evidence="1">CBS 101.48</strain>
    </source>
</reference>
<sequence>MDTLRLSIFDKNTIDVNKLDAALAFQIHGFNITFYLTRLTAKGIYTFVEIAHLRFPQSIEDLPSLLTLLNIKKLLGINDVF</sequence>